<feature type="non-terminal residue" evidence="2">
    <location>
        <position position="1"/>
    </location>
</feature>
<feature type="region of interest" description="Disordered" evidence="1">
    <location>
        <begin position="39"/>
        <end position="67"/>
    </location>
</feature>
<organism evidence="2 3">
    <name type="scientific">Pristionchus fissidentatus</name>
    <dbReference type="NCBI Taxonomy" id="1538716"/>
    <lineage>
        <taxon>Eukaryota</taxon>
        <taxon>Metazoa</taxon>
        <taxon>Ecdysozoa</taxon>
        <taxon>Nematoda</taxon>
        <taxon>Chromadorea</taxon>
        <taxon>Rhabditida</taxon>
        <taxon>Rhabditina</taxon>
        <taxon>Diplogasteromorpha</taxon>
        <taxon>Diplogasteroidea</taxon>
        <taxon>Neodiplogasteridae</taxon>
        <taxon>Pristionchus</taxon>
    </lineage>
</organism>
<dbReference type="Proteomes" id="UP001432322">
    <property type="component" value="Unassembled WGS sequence"/>
</dbReference>
<accession>A0AAV5X143</accession>
<evidence type="ECO:0000256" key="1">
    <source>
        <dbReference type="SAM" id="MobiDB-lite"/>
    </source>
</evidence>
<evidence type="ECO:0000313" key="2">
    <source>
        <dbReference type="EMBL" id="GMT37338.1"/>
    </source>
</evidence>
<feature type="non-terminal residue" evidence="2">
    <location>
        <position position="135"/>
    </location>
</feature>
<feature type="compositionally biased region" description="Basic residues" evidence="1">
    <location>
        <begin position="1"/>
        <end position="15"/>
    </location>
</feature>
<evidence type="ECO:0000313" key="3">
    <source>
        <dbReference type="Proteomes" id="UP001432322"/>
    </source>
</evidence>
<name>A0AAV5X143_9BILA</name>
<gene>
    <name evidence="2" type="ORF">PFISCL1PPCAC_28635</name>
</gene>
<feature type="region of interest" description="Disordered" evidence="1">
    <location>
        <begin position="1"/>
        <end position="22"/>
    </location>
</feature>
<sequence>WVRSSRTKCPRRRPPSRPIVRESAEDEIKANILSIFKIKKKQKASRDPTDAPVITPTGTPKQGKRAVGGAADAANIEVAAEEQKHEERSIDESVRKVEEEENTVHILPYSEGELATIHNILVTDEPKETAVQAVA</sequence>
<comment type="caution">
    <text evidence="2">The sequence shown here is derived from an EMBL/GenBank/DDBJ whole genome shotgun (WGS) entry which is preliminary data.</text>
</comment>
<dbReference type="EMBL" id="BTSY01000107">
    <property type="protein sequence ID" value="GMT37338.1"/>
    <property type="molecule type" value="Genomic_DNA"/>
</dbReference>
<proteinExistence type="predicted"/>
<keyword evidence="3" id="KW-1185">Reference proteome</keyword>
<feature type="compositionally biased region" description="Basic and acidic residues" evidence="1">
    <location>
        <begin position="81"/>
        <end position="98"/>
    </location>
</feature>
<protein>
    <submittedName>
        <fullName evidence="2">Uncharacterized protein</fullName>
    </submittedName>
</protein>
<dbReference type="AlphaFoldDB" id="A0AAV5X143"/>
<reference evidence="2" key="1">
    <citation type="submission" date="2023-10" db="EMBL/GenBank/DDBJ databases">
        <title>Genome assembly of Pristionchus species.</title>
        <authorList>
            <person name="Yoshida K."/>
            <person name="Sommer R.J."/>
        </authorList>
    </citation>
    <scope>NUCLEOTIDE SEQUENCE</scope>
    <source>
        <strain evidence="2">RS5133</strain>
    </source>
</reference>
<feature type="region of interest" description="Disordered" evidence="1">
    <location>
        <begin position="80"/>
        <end position="100"/>
    </location>
</feature>